<organism evidence="6 7">
    <name type="scientific">Acinetobacter baumannii (strain SDF)</name>
    <dbReference type="NCBI Taxonomy" id="509170"/>
    <lineage>
        <taxon>Bacteria</taxon>
        <taxon>Pseudomonadati</taxon>
        <taxon>Pseudomonadota</taxon>
        <taxon>Gammaproteobacteria</taxon>
        <taxon>Moraxellales</taxon>
        <taxon>Moraxellaceae</taxon>
        <taxon>Acinetobacter</taxon>
        <taxon>Acinetobacter calcoaceticus/baumannii complex</taxon>
    </lineage>
</organism>
<evidence type="ECO:0000256" key="2">
    <source>
        <dbReference type="ARBA" id="ARBA00022692"/>
    </source>
</evidence>
<keyword evidence="3 5" id="KW-1133">Transmembrane helix</keyword>
<sequence length="688" mass="76763">MPMHINFSEHFFKIQKQLENPQAVIDENILIDLVNALRPSDPQDTDEIEQKIQAFIDSLLLTPTAPALLQTFLLRLINQYKQVSLYADSGILSLDGFWNQLGQRLGGHFLPLIEDASQLKILIGKIFYLESDSIWLNNVDDKDWATLFGLIGQSNSNVDEKHAIQREMIKAITVLSYRISGIGLYPEFINAQPELTEYESPFLVQNREIIEFIEKYKKQDISSNDIAVLPPPDASQAFVMLEQCRDVVLKIRRATKRIGVSLSLTYLLSLLEQCLDRIELLLYLVVDDSEGRYVSLGNLISDLTKAHYSEKSVRSLLSTTSELIAFQVTENASRTGEHYVSTDTKGFWGMYKAAAGAGVIIACMASLKILAARMTMAPLMQAFTFSMNYSLGFILIHVLHFTVATKQPAMTAAALAATVQQRKGSKTAQIAELAALIINIIRTQFIAILGNISIAIPTAALITFAWQFYLDEPLLTHTKATYLLHSLNPFTSLAVPHAAIAGVCLFLSGLIAGYFDNMAVYRKVGPRLKAHRRLRNLFGQERLNRFAEYIERNLGALAGNFLFGVMLGSMGTIGFILGLPLDIRHIAFASANFIQGLMTINGSPDIGLIIVSFLGVLCIGLTNLFVSFTLTIIVALRARRVRFEQWKPLAKLVMTHFLTRPSDFFWPPKQPLELEENAQANSGKKAEH</sequence>
<evidence type="ECO:0000313" key="6">
    <source>
        <dbReference type="EMBL" id="CAP00113.1"/>
    </source>
</evidence>
<comment type="subcellular location">
    <subcellularLocation>
        <location evidence="1">Membrane</location>
        <topology evidence="1">Multi-pass membrane protein</topology>
    </subcellularLocation>
</comment>
<dbReference type="BioCyc" id="ABAU509170:GCL9-604-MONOMER"/>
<accession>B0VSH3</accession>
<reference evidence="6 7" key="1">
    <citation type="journal article" date="2008" name="PLoS ONE">
        <title>Comparative analysis of Acinetobacters: three genomes for three lifestyles.</title>
        <authorList>
            <person name="Vallenet D."/>
            <person name="Nordmann P."/>
            <person name="Barbe V."/>
            <person name="Poirel L."/>
            <person name="Mangenot S."/>
            <person name="Bataille E."/>
            <person name="Dossat C."/>
            <person name="Gas S."/>
            <person name="Kreimeyer A."/>
            <person name="Lenoble P."/>
            <person name="Oztas S."/>
            <person name="Poulain J."/>
            <person name="Segurens B."/>
            <person name="Robert C."/>
            <person name="Abergel C."/>
            <person name="Claverie J.M."/>
            <person name="Raoult D."/>
            <person name="Medigue C."/>
            <person name="Weissenbach J."/>
            <person name="Cruveiller S."/>
        </authorList>
    </citation>
    <scope>NUCLEOTIDE SEQUENCE [LARGE SCALE GENOMIC DNA]</scope>
    <source>
        <strain evidence="6 7">SDF</strain>
    </source>
</reference>
<feature type="transmembrane region" description="Helical" evidence="5">
    <location>
        <begin position="554"/>
        <end position="577"/>
    </location>
</feature>
<feature type="transmembrane region" description="Helical" evidence="5">
    <location>
        <begin position="606"/>
        <end position="636"/>
    </location>
</feature>
<feature type="transmembrane region" description="Helical" evidence="5">
    <location>
        <begin position="383"/>
        <end position="403"/>
    </location>
</feature>
<feature type="transmembrane region" description="Helical" evidence="5">
    <location>
        <begin position="490"/>
        <end position="515"/>
    </location>
</feature>
<dbReference type="AlphaFoldDB" id="B0VSH3"/>
<dbReference type="EMBL" id="CU468230">
    <property type="protein sequence ID" value="CAP00113.1"/>
    <property type="molecule type" value="Genomic_DNA"/>
</dbReference>
<proteinExistence type="predicted"/>
<dbReference type="GO" id="GO:0016020">
    <property type="term" value="C:membrane"/>
    <property type="evidence" value="ECO:0007669"/>
    <property type="project" value="UniProtKB-SubCell"/>
</dbReference>
<dbReference type="HOGENOM" id="CLU_023672_0_0_6"/>
<keyword evidence="4 5" id="KW-0472">Membrane</keyword>
<evidence type="ECO:0000256" key="5">
    <source>
        <dbReference type="SAM" id="Phobius"/>
    </source>
</evidence>
<evidence type="ECO:0000256" key="1">
    <source>
        <dbReference type="ARBA" id="ARBA00004141"/>
    </source>
</evidence>
<evidence type="ECO:0000256" key="4">
    <source>
        <dbReference type="ARBA" id="ARBA00023136"/>
    </source>
</evidence>
<dbReference type="KEGG" id="abm:ABSDF0740"/>
<feature type="transmembrane region" description="Helical" evidence="5">
    <location>
        <begin position="445"/>
        <end position="470"/>
    </location>
</feature>
<dbReference type="Proteomes" id="UP000001741">
    <property type="component" value="Chromosome"/>
</dbReference>
<evidence type="ECO:0000256" key="3">
    <source>
        <dbReference type="ARBA" id="ARBA00022989"/>
    </source>
</evidence>
<dbReference type="Pfam" id="PF10136">
    <property type="entry name" value="SpecificRecomb"/>
    <property type="match status" value="1"/>
</dbReference>
<gene>
    <name evidence="6" type="ordered locus">ABSDF0740</name>
</gene>
<evidence type="ECO:0008006" key="8">
    <source>
        <dbReference type="Google" id="ProtNLM"/>
    </source>
</evidence>
<evidence type="ECO:0000313" key="7">
    <source>
        <dbReference type="Proteomes" id="UP000001741"/>
    </source>
</evidence>
<protein>
    <recommendedName>
        <fullName evidence="8">Recombinase</fullName>
    </recommendedName>
</protein>
<dbReference type="InterPro" id="IPR011385">
    <property type="entry name" value="Site-sp_rcmbase"/>
</dbReference>
<name>B0VSH3_ACIBS</name>
<dbReference type="PIRSF" id="PIRSF015380">
    <property type="entry name" value="Site-sp_rcmb"/>
    <property type="match status" value="1"/>
</dbReference>
<dbReference type="InterPro" id="IPR023271">
    <property type="entry name" value="Aquaporin-like"/>
</dbReference>
<keyword evidence="2 5" id="KW-0812">Transmembrane</keyword>
<dbReference type="Gene3D" id="1.20.1080.10">
    <property type="entry name" value="Glycerol uptake facilitator protein"/>
    <property type="match status" value="1"/>
</dbReference>